<reference evidence="2" key="2">
    <citation type="submission" date="2019-10" db="EMBL/GenBank/DDBJ databases">
        <authorList>
            <consortium name="NCBI Genome Project"/>
        </authorList>
    </citation>
    <scope>NUCLEOTIDE SEQUENCE</scope>
    <source>
        <strain evidence="2">NI907</strain>
    </source>
</reference>
<evidence type="ECO:0000313" key="2">
    <source>
        <dbReference type="RefSeq" id="XP_030984325.1"/>
    </source>
</evidence>
<protein>
    <submittedName>
        <fullName evidence="2">Uncharacterized protein</fullName>
    </submittedName>
</protein>
<name>A0A6P8BB00_PYRGI</name>
<proteinExistence type="predicted"/>
<dbReference type="KEGG" id="pgri:PgNI_02645"/>
<dbReference type="GeneID" id="41957617"/>
<sequence>MELKRTQTRQYVSNAFVLLTVVRHVDQPAPSQSTLSESRVVEITPEPAQESEMLWTKFFPETPGPVFSGFLHFHVLFTVAVTKKQLGTKKRSNYNSLLFKHAALEVVGSSVKEAKVVVAVASIAGDADISLDYVQDDILRVYEFAVTLRDQLDRGTVSPRLAEEMKATWHDVKVCRLNKMHGEMGRRE</sequence>
<gene>
    <name evidence="2" type="ORF">PgNI_02645</name>
</gene>
<organism evidence="1 2">
    <name type="scientific">Pyricularia grisea</name>
    <name type="common">Crabgrass-specific blast fungus</name>
    <name type="synonym">Magnaporthe grisea</name>
    <dbReference type="NCBI Taxonomy" id="148305"/>
    <lineage>
        <taxon>Eukaryota</taxon>
        <taxon>Fungi</taxon>
        <taxon>Dikarya</taxon>
        <taxon>Ascomycota</taxon>
        <taxon>Pezizomycotina</taxon>
        <taxon>Sordariomycetes</taxon>
        <taxon>Sordariomycetidae</taxon>
        <taxon>Magnaporthales</taxon>
        <taxon>Pyriculariaceae</taxon>
        <taxon>Pyricularia</taxon>
    </lineage>
</organism>
<dbReference type="Proteomes" id="UP000515153">
    <property type="component" value="Unplaced"/>
</dbReference>
<dbReference type="AlphaFoldDB" id="A0A6P8BB00"/>
<reference evidence="2" key="3">
    <citation type="submission" date="2025-08" db="UniProtKB">
        <authorList>
            <consortium name="RefSeq"/>
        </authorList>
    </citation>
    <scope>IDENTIFICATION</scope>
    <source>
        <strain evidence="2">NI907</strain>
    </source>
</reference>
<accession>A0A6P8BB00</accession>
<keyword evidence="1" id="KW-1185">Reference proteome</keyword>
<evidence type="ECO:0000313" key="1">
    <source>
        <dbReference type="Proteomes" id="UP000515153"/>
    </source>
</evidence>
<dbReference type="RefSeq" id="XP_030984325.1">
    <property type="nucleotide sequence ID" value="XM_031122706.1"/>
</dbReference>
<reference evidence="2" key="1">
    <citation type="journal article" date="2019" name="Mol. Biol. Evol.">
        <title>Blast fungal genomes show frequent chromosomal changes, gene gains and losses, and effector gene turnover.</title>
        <authorList>
            <person name="Gomez Luciano L.B."/>
            <person name="Jason Tsai I."/>
            <person name="Chuma I."/>
            <person name="Tosa Y."/>
            <person name="Chen Y.H."/>
            <person name="Li J.Y."/>
            <person name="Li M.Y."/>
            <person name="Jade Lu M.Y."/>
            <person name="Nakayashiki H."/>
            <person name="Li W.H."/>
        </authorList>
    </citation>
    <scope>NUCLEOTIDE SEQUENCE</scope>
    <source>
        <strain evidence="2">NI907</strain>
    </source>
</reference>